<reference evidence="1" key="1">
    <citation type="submission" date="2007-06" db="EMBL/GenBank/DDBJ databases">
        <title>Bracovirus Evolution: Comparative Genomics of Multiple Viral and Proviral Genomes.</title>
        <authorList>
            <person name="Desjardins C.A."/>
            <person name="Gundersen-Rindal D.E."/>
            <person name="Hostetler J.B."/>
            <person name="Tallon L.J."/>
            <person name="Utterback T.R."/>
            <person name="Fuester R.W."/>
            <person name="Schatz M.C."/>
            <person name="Pedroni M.J."/>
            <person name="Fadrosh D.W."/>
            <person name="Haas B.J."/>
            <person name="Toms B.S."/>
            <person name="Chen D."/>
            <person name="Nene V."/>
        </authorList>
    </citation>
    <scope>NUCLEOTIDE SEQUENCE</scope>
</reference>
<dbReference type="EMBL" id="EF710648">
    <property type="protein sequence ID" value="ACE75249.1"/>
    <property type="molecule type" value="Genomic_DNA"/>
</dbReference>
<name>B7S8M4_9HYME</name>
<dbReference type="AlphaFoldDB" id="B7S8M4"/>
<gene>
    <name evidence="1" type="ORF">GFP_L2_0230</name>
</gene>
<proteinExistence type="predicted"/>
<protein>
    <submittedName>
        <fullName evidence="1">Uncharacterized protein</fullName>
    </submittedName>
</protein>
<evidence type="ECO:0000313" key="1">
    <source>
        <dbReference type="EMBL" id="ACE75249.1"/>
    </source>
</evidence>
<organism evidence="1">
    <name type="scientific">Glyptapanteles flavicoxis</name>
    <dbReference type="NCBI Taxonomy" id="463051"/>
    <lineage>
        <taxon>Eukaryota</taxon>
        <taxon>Metazoa</taxon>
        <taxon>Ecdysozoa</taxon>
        <taxon>Arthropoda</taxon>
        <taxon>Hexapoda</taxon>
        <taxon>Insecta</taxon>
        <taxon>Pterygota</taxon>
        <taxon>Neoptera</taxon>
        <taxon>Endopterygota</taxon>
        <taxon>Hymenoptera</taxon>
        <taxon>Apocrita</taxon>
        <taxon>Ichneumonoidea</taxon>
        <taxon>Braconidae</taxon>
        <taxon>Microgastrinae</taxon>
        <taxon>Glyptapanteles</taxon>
    </lineage>
</organism>
<accession>B7S8M4</accession>
<sequence>MFIDDKYHYISIVPKEWENHKLENLEKMMLDSCLDHRKKTTCIHGAVTEISSVSTKLEYYNLKLWFKKADDKSVRPSSNSYFPMLLHVPDSKC</sequence>